<proteinExistence type="predicted"/>
<dbReference type="SUPFAM" id="SSF47203">
    <property type="entry name" value="Acyl-CoA dehydrogenase C-terminal domain-like"/>
    <property type="match status" value="1"/>
</dbReference>
<feature type="non-terminal residue" evidence="1">
    <location>
        <position position="201"/>
    </location>
</feature>
<gene>
    <name evidence="1" type="ORF">S01H4_28157</name>
</gene>
<organism evidence="1">
    <name type="scientific">marine sediment metagenome</name>
    <dbReference type="NCBI Taxonomy" id="412755"/>
    <lineage>
        <taxon>unclassified sequences</taxon>
        <taxon>metagenomes</taxon>
        <taxon>ecological metagenomes</taxon>
    </lineage>
</organism>
<protein>
    <submittedName>
        <fullName evidence="1">Uncharacterized protein</fullName>
    </submittedName>
</protein>
<dbReference type="InterPro" id="IPR036250">
    <property type="entry name" value="AcylCo_DH-like_C"/>
</dbReference>
<accession>X1BNL2</accession>
<name>X1BNL2_9ZZZZ</name>
<dbReference type="GO" id="GO:0016627">
    <property type="term" value="F:oxidoreductase activity, acting on the CH-CH group of donors"/>
    <property type="evidence" value="ECO:0007669"/>
    <property type="project" value="InterPro"/>
</dbReference>
<dbReference type="AlphaFoldDB" id="X1BNL2"/>
<dbReference type="EMBL" id="BART01013927">
    <property type="protein sequence ID" value="GAG82792.1"/>
    <property type="molecule type" value="Genomic_DNA"/>
</dbReference>
<reference evidence="1" key="1">
    <citation type="journal article" date="2014" name="Front. Microbiol.">
        <title>High frequency of phylogenetically diverse reductive dehalogenase-homologous genes in deep subseafloor sedimentary metagenomes.</title>
        <authorList>
            <person name="Kawai M."/>
            <person name="Futagami T."/>
            <person name="Toyoda A."/>
            <person name="Takaki Y."/>
            <person name="Nishi S."/>
            <person name="Hori S."/>
            <person name="Arai W."/>
            <person name="Tsubouchi T."/>
            <person name="Morono Y."/>
            <person name="Uchiyama I."/>
            <person name="Ito T."/>
            <person name="Fujiyama A."/>
            <person name="Inagaki F."/>
            <person name="Takami H."/>
        </authorList>
    </citation>
    <scope>NUCLEOTIDE SEQUENCE</scope>
    <source>
        <strain evidence="1">Expedition CK06-06</strain>
    </source>
</reference>
<evidence type="ECO:0000313" key="1">
    <source>
        <dbReference type="EMBL" id="GAG82792.1"/>
    </source>
</evidence>
<comment type="caution">
    <text evidence="1">The sequence shown here is derived from an EMBL/GenBank/DDBJ whole genome shotgun (WGS) entry which is preliminary data.</text>
</comment>
<feature type="non-terminal residue" evidence="1">
    <location>
        <position position="1"/>
    </location>
</feature>
<sequence>KLFAYRATDYLRCASEGDRRYLLFNPIVKMKVTMQGEKVVADLWDVIAAKGYEAEPFFEIAAYEISTLPKLEGTAHVNMALIVKFMKNYFFNPGEYPEIPRRTDLSDDTFLFHQGPTKGLGSIQFHDYHLAYGRFDLPNIGIFRQQIELLKSMLLEAGPDEQQVRDLDYMLGLGELFTLVVYGQLILENAVIEDTDDDLLN</sequence>